<protein>
    <recommendedName>
        <fullName evidence="3">Small ribosomal subunit protein uS2 C-terminal domain-containing protein</fullName>
    </recommendedName>
</protein>
<dbReference type="PANTHER" id="PTHR11489">
    <property type="entry name" value="40S RIBOSOMAL PROTEIN SA"/>
    <property type="match status" value="1"/>
</dbReference>
<dbReference type="GO" id="GO:0006412">
    <property type="term" value="P:translation"/>
    <property type="evidence" value="ECO:0007669"/>
    <property type="project" value="InterPro"/>
</dbReference>
<evidence type="ECO:0000313" key="5">
    <source>
        <dbReference type="Proteomes" id="UP001159641"/>
    </source>
</evidence>
<evidence type="ECO:0000256" key="2">
    <source>
        <dbReference type="ARBA" id="ARBA00023274"/>
    </source>
</evidence>
<dbReference type="EMBL" id="JAIQCJ010001016">
    <property type="protein sequence ID" value="KAJ8793236.1"/>
    <property type="molecule type" value="Genomic_DNA"/>
</dbReference>
<dbReference type="GO" id="GO:0003735">
    <property type="term" value="F:structural constituent of ribosome"/>
    <property type="evidence" value="ECO:0007669"/>
    <property type="project" value="InterPro"/>
</dbReference>
<sequence>MDAVPEVLRVHGTISQEHSWKVMLDLYFYRNPKEIEKEEEGAAEKAVTKKKFQSECTAPAPEFTVTQPEVAGWAEGMKVPPVPFQQFTAEE</sequence>
<dbReference type="InterPro" id="IPR032281">
    <property type="entry name" value="Ribosomal_uS2_C"/>
</dbReference>
<dbReference type="GO" id="GO:0015935">
    <property type="term" value="C:small ribosomal subunit"/>
    <property type="evidence" value="ECO:0007669"/>
    <property type="project" value="InterPro"/>
</dbReference>
<dbReference type="InterPro" id="IPR005707">
    <property type="entry name" value="Ribosomal_uS2_euk/arc"/>
</dbReference>
<keyword evidence="2" id="KW-0687">Ribonucleoprotein</keyword>
<gene>
    <name evidence="4" type="ORF">J1605_000231</name>
</gene>
<dbReference type="Gene3D" id="3.40.50.10490">
    <property type="entry name" value="Glucose-6-phosphate isomerase like protein, domain 1"/>
    <property type="match status" value="1"/>
</dbReference>
<feature type="domain" description="Small ribosomal subunit protein uS2 C-terminal" evidence="3">
    <location>
        <begin position="27"/>
        <end position="89"/>
    </location>
</feature>
<dbReference type="Proteomes" id="UP001159641">
    <property type="component" value="Unassembled WGS sequence"/>
</dbReference>
<name>A0AB34HQA6_ESCRO</name>
<accession>A0AB34HQA6</accession>
<keyword evidence="5" id="KW-1185">Reference proteome</keyword>
<keyword evidence="1" id="KW-0689">Ribosomal protein</keyword>
<comment type="caution">
    <text evidence="4">The sequence shown here is derived from an EMBL/GenBank/DDBJ whole genome shotgun (WGS) entry which is preliminary data.</text>
</comment>
<dbReference type="Pfam" id="PF16122">
    <property type="entry name" value="40S_SA_C"/>
    <property type="match status" value="1"/>
</dbReference>
<reference evidence="4 5" key="1">
    <citation type="submission" date="2022-11" db="EMBL/GenBank/DDBJ databases">
        <title>Whole genome sequence of Eschrichtius robustus ER-17-0199.</title>
        <authorList>
            <person name="Bruniche-Olsen A."/>
            <person name="Black A.N."/>
            <person name="Fields C.J."/>
            <person name="Walden K."/>
            <person name="Dewoody J.A."/>
        </authorList>
    </citation>
    <scope>NUCLEOTIDE SEQUENCE [LARGE SCALE GENOMIC DNA]</scope>
    <source>
        <strain evidence="4">ER-17-0199</strain>
        <tissue evidence="4">Blubber</tissue>
    </source>
</reference>
<proteinExistence type="predicted"/>
<organism evidence="4 5">
    <name type="scientific">Eschrichtius robustus</name>
    <name type="common">California gray whale</name>
    <name type="synonym">Eschrichtius gibbosus</name>
    <dbReference type="NCBI Taxonomy" id="9764"/>
    <lineage>
        <taxon>Eukaryota</taxon>
        <taxon>Metazoa</taxon>
        <taxon>Chordata</taxon>
        <taxon>Craniata</taxon>
        <taxon>Vertebrata</taxon>
        <taxon>Euteleostomi</taxon>
        <taxon>Mammalia</taxon>
        <taxon>Eutheria</taxon>
        <taxon>Laurasiatheria</taxon>
        <taxon>Artiodactyla</taxon>
        <taxon>Whippomorpha</taxon>
        <taxon>Cetacea</taxon>
        <taxon>Mysticeti</taxon>
        <taxon>Eschrichtiidae</taxon>
        <taxon>Eschrichtius</taxon>
    </lineage>
</organism>
<evidence type="ECO:0000256" key="1">
    <source>
        <dbReference type="ARBA" id="ARBA00022980"/>
    </source>
</evidence>
<dbReference type="AlphaFoldDB" id="A0AB34HQA6"/>
<evidence type="ECO:0000313" key="4">
    <source>
        <dbReference type="EMBL" id="KAJ8793236.1"/>
    </source>
</evidence>
<evidence type="ECO:0000259" key="3">
    <source>
        <dbReference type="Pfam" id="PF16122"/>
    </source>
</evidence>